<evidence type="ECO:0000256" key="3">
    <source>
        <dbReference type="ARBA" id="ARBA00022737"/>
    </source>
</evidence>
<dbReference type="InterPro" id="IPR055414">
    <property type="entry name" value="LRR_R13L4/SHOC2-like"/>
</dbReference>
<evidence type="ECO:0000256" key="2">
    <source>
        <dbReference type="ARBA" id="ARBA00022614"/>
    </source>
</evidence>
<dbReference type="OrthoDB" id="1938824at2759"/>
<protein>
    <submittedName>
        <fullName evidence="9">Disease resistance protein</fullName>
    </submittedName>
</protein>
<reference evidence="9" key="1">
    <citation type="submission" date="2020-09" db="EMBL/GenBank/DDBJ databases">
        <title>Genome-Enabled Discovery of Anthraquinone Biosynthesis in Senna tora.</title>
        <authorList>
            <person name="Kang S.-H."/>
            <person name="Pandey R.P."/>
            <person name="Lee C.-M."/>
            <person name="Sim J.-S."/>
            <person name="Jeong J.-T."/>
            <person name="Choi B.-S."/>
            <person name="Jung M."/>
            <person name="Ginzburg D."/>
            <person name="Zhao K."/>
            <person name="Won S.Y."/>
            <person name="Oh T.-J."/>
            <person name="Yu Y."/>
            <person name="Kim N.-H."/>
            <person name="Lee O.R."/>
            <person name="Lee T.-H."/>
            <person name="Bashyal P."/>
            <person name="Kim T.-S."/>
            <person name="Lee W.-H."/>
            <person name="Kawkins C."/>
            <person name="Kim C.-K."/>
            <person name="Kim J.S."/>
            <person name="Ahn B.O."/>
            <person name="Rhee S.Y."/>
            <person name="Sohng J.K."/>
        </authorList>
    </citation>
    <scope>NUCLEOTIDE SEQUENCE</scope>
    <source>
        <tissue evidence="9">Leaf</tissue>
    </source>
</reference>
<comment type="caution">
    <text evidence="9">The sequence shown here is derived from an EMBL/GenBank/DDBJ whole genome shotgun (WGS) entry which is preliminary data.</text>
</comment>
<feature type="domain" description="NB-ARC" evidence="6">
    <location>
        <begin position="233"/>
        <end position="369"/>
    </location>
</feature>
<keyword evidence="1" id="KW-0880">Kelch repeat</keyword>
<feature type="domain" description="Disease resistance R13L4/SHOC-2-like LRR" evidence="8">
    <location>
        <begin position="582"/>
        <end position="755"/>
    </location>
</feature>
<dbReference type="SMART" id="SM00612">
    <property type="entry name" value="Kelch"/>
    <property type="match status" value="3"/>
</dbReference>
<dbReference type="PANTHER" id="PTHR46122:SF2">
    <property type="entry name" value="F-BOX_KELCH-REPEAT PROTEIN SKIP11"/>
    <property type="match status" value="1"/>
</dbReference>
<dbReference type="Pfam" id="PF23598">
    <property type="entry name" value="LRR_14"/>
    <property type="match status" value="1"/>
</dbReference>
<dbReference type="InterPro" id="IPR027417">
    <property type="entry name" value="P-loop_NTPase"/>
</dbReference>
<dbReference type="Gene3D" id="3.80.10.10">
    <property type="entry name" value="Ribonuclease Inhibitor"/>
    <property type="match status" value="2"/>
</dbReference>
<sequence>MIASTVRQFSSKETKAERRRILLSLLLPSLAILDQRRRYDFCSSTAVEFHQFGPSLSTPEMSSEARDKGEFAESKHQNWNGLRKNLKHEFLRLVRIRDFLSLILTYPVRMPDQHLLEKWRDEAQAITTEYSEHMDSIGTKAYRWMHLLSEKPLRYMEVLIPNDIILSKIEDGQMTDDVTPKVILNFAADLAVDQMIQTLVLRNIHHIRLSTRNDIEKIAVKRKIEAALNNKQEENKINSKYSKVLWVDISKYHSNLEVRVRQEIARQLNLTTMRGDWTEGKDNFLKERIKEEMMSTKHLVFLVDGNGGRKLDPRKLDLPKKSLAGAVVWITVDESSVQEHDGLAMGMDLEIRTRDHILSWELFCRKVGNDMVRSSSAICRIARQIVNKCHGHLLAIVLVAGSLNNVDNVQLWKLALKKLCYLHPFYDNRIHNDMSKVMVNAFVNIIWNCLSKTRKLCLKCSLYVLRTEQKMASHLLISSWVYYKLVNSREEAELIFRDLVDSCILLQSKGMYVEWPKEIYHVLKSLLMLNPLDKIKHGGLELTEPPIAEEWFCATHIELMDNKLSELPQSPSCPYLSLLLLQGNANLMEIPTSFFHLMPHLLVLDLSYTSIRSLPSSFFNLQKLKELHLKGCKRFMELSPEIGQLKSLEILDLDHTPITCIPEQIQELGKLKKLILFLYACRDMMKSQLYLVPPGVISKLTHLCYLRIDVSPGNMLWAENIEAILHDISQLQELIALSLMIPQVELLKHVPKWLDFRFVVGCHTQRRIISRVLPAVEAKFKKSSCSLRFVNGEDIIPDEIYKALLCSQALFLERHRTINNLSQIGMENLAHLQSFIVGECNEMQTLIDGGCSCCPVLHWRFLCVFYMNNLRNICQVKACFYQMKTIALHTCPKLTTILTTNFLGSLIHLEEIIVEDCPKVSALITIHEPFESKEEIFLPRLKKVSLLHLPKLVSISSGLCMGPNVEEMEFYDCPELQILSSAELCSQNVKVIRGEKQWWDALEWGEEGRPNYLHRIFVPISRKSSIMVQLLEDEDESASDEADVTDQLDSDDVSNKSDDDENSRSNKIETSHDADHSLLPCLGRDNSIACLLRCSRSDYGSLALLNRSFRNLIRSGELYKWRRQVGIIEHWVYLSCSVSEWEAYDPNRQRWIRLPRMACDEVFMVGDKECLAVGTELLVFGRALTSHLIYRYSLLTNSWSSGMRLNVPRCLFGSGSLGEIAILAGGCDLEGRILSSAELYNSESQTWEKLPNMNKARKMCSGVFMDGKFYVIGGIGSDSELLTCGEEYNLQTRTWTEIPSMSPPRHNWKVGIVSSAPPMVAAVKNELYAADYGDKEVKRYDKERKLWFFIGRLPERIVSMNGWGVAFRACGNGLINMGGTVSVGEGCIELYSCVPSDDSEGPPLQWEMLARKHSELIHPLNTEYYYVVTSRND</sequence>
<dbReference type="GO" id="GO:0043531">
    <property type="term" value="F:ADP binding"/>
    <property type="evidence" value="ECO:0007669"/>
    <property type="project" value="InterPro"/>
</dbReference>
<dbReference type="SUPFAM" id="SSF117281">
    <property type="entry name" value="Kelch motif"/>
    <property type="match status" value="1"/>
</dbReference>
<evidence type="ECO:0000313" key="9">
    <source>
        <dbReference type="EMBL" id="KAF7842816.1"/>
    </source>
</evidence>
<feature type="compositionally biased region" description="Acidic residues" evidence="5">
    <location>
        <begin position="1035"/>
        <end position="1052"/>
    </location>
</feature>
<dbReference type="Gene3D" id="1.10.8.430">
    <property type="entry name" value="Helical domain of apoptotic protease-activating factors"/>
    <property type="match status" value="1"/>
</dbReference>
<dbReference type="GO" id="GO:0006952">
    <property type="term" value="P:defense response"/>
    <property type="evidence" value="ECO:0007669"/>
    <property type="project" value="UniProtKB-KW"/>
</dbReference>
<dbReference type="GO" id="GO:0005634">
    <property type="term" value="C:nucleus"/>
    <property type="evidence" value="ECO:0007669"/>
    <property type="project" value="TreeGrafter"/>
</dbReference>
<accession>A0A835CH29</accession>
<organism evidence="9 10">
    <name type="scientific">Senna tora</name>
    <dbReference type="NCBI Taxonomy" id="362788"/>
    <lineage>
        <taxon>Eukaryota</taxon>
        <taxon>Viridiplantae</taxon>
        <taxon>Streptophyta</taxon>
        <taxon>Embryophyta</taxon>
        <taxon>Tracheophyta</taxon>
        <taxon>Spermatophyta</taxon>
        <taxon>Magnoliopsida</taxon>
        <taxon>eudicotyledons</taxon>
        <taxon>Gunneridae</taxon>
        <taxon>Pentapetalae</taxon>
        <taxon>rosids</taxon>
        <taxon>fabids</taxon>
        <taxon>Fabales</taxon>
        <taxon>Fabaceae</taxon>
        <taxon>Caesalpinioideae</taxon>
        <taxon>Cassia clade</taxon>
        <taxon>Senna</taxon>
    </lineage>
</organism>
<dbReference type="EMBL" id="JAAIUW010000002">
    <property type="protein sequence ID" value="KAF7842816.1"/>
    <property type="molecule type" value="Genomic_DNA"/>
</dbReference>
<name>A0A835CH29_9FABA</name>
<dbReference type="InterPro" id="IPR003591">
    <property type="entry name" value="Leu-rich_rpt_typical-subtyp"/>
</dbReference>
<keyword evidence="3" id="KW-0677">Repeat</keyword>
<keyword evidence="10" id="KW-1185">Reference proteome</keyword>
<feature type="domain" description="Disease resistance protein At4g27190-like leucine-rich repeats" evidence="7">
    <location>
        <begin position="869"/>
        <end position="984"/>
    </location>
</feature>
<dbReference type="SUPFAM" id="SSF52540">
    <property type="entry name" value="P-loop containing nucleoside triphosphate hydrolases"/>
    <property type="match status" value="1"/>
</dbReference>
<evidence type="ECO:0000313" key="10">
    <source>
        <dbReference type="Proteomes" id="UP000634136"/>
    </source>
</evidence>
<dbReference type="InterPro" id="IPR057135">
    <property type="entry name" value="At4g27190-like_LRR"/>
</dbReference>
<dbReference type="Pfam" id="PF00931">
    <property type="entry name" value="NB-ARC"/>
    <property type="match status" value="1"/>
</dbReference>
<evidence type="ECO:0000256" key="1">
    <source>
        <dbReference type="ARBA" id="ARBA00022441"/>
    </source>
</evidence>
<dbReference type="InterPro" id="IPR042197">
    <property type="entry name" value="Apaf_helical"/>
</dbReference>
<proteinExistence type="predicted"/>
<dbReference type="InterPro" id="IPR002182">
    <property type="entry name" value="NB-ARC"/>
</dbReference>
<feature type="compositionally biased region" description="Basic and acidic residues" evidence="5">
    <location>
        <begin position="1053"/>
        <end position="1069"/>
    </location>
</feature>
<dbReference type="Gene3D" id="2.120.10.80">
    <property type="entry name" value="Kelch-type beta propeller"/>
    <property type="match status" value="1"/>
</dbReference>
<dbReference type="SUPFAM" id="SSF52058">
    <property type="entry name" value="L domain-like"/>
    <property type="match status" value="1"/>
</dbReference>
<dbReference type="InterPro" id="IPR052439">
    <property type="entry name" value="F-box/Kelch-repeat"/>
</dbReference>
<evidence type="ECO:0000256" key="4">
    <source>
        <dbReference type="ARBA" id="ARBA00022821"/>
    </source>
</evidence>
<keyword evidence="2" id="KW-0433">Leucine-rich repeat</keyword>
<evidence type="ECO:0000259" key="6">
    <source>
        <dbReference type="Pfam" id="PF00931"/>
    </source>
</evidence>
<evidence type="ECO:0000259" key="8">
    <source>
        <dbReference type="Pfam" id="PF23598"/>
    </source>
</evidence>
<evidence type="ECO:0000256" key="5">
    <source>
        <dbReference type="SAM" id="MobiDB-lite"/>
    </source>
</evidence>
<dbReference type="InterPro" id="IPR006652">
    <property type="entry name" value="Kelch_1"/>
</dbReference>
<gene>
    <name evidence="9" type="ORF">G2W53_005114</name>
</gene>
<dbReference type="FunFam" id="2.120.10.80:FF:000007">
    <property type="entry name" value="F-box/kelch-repeat protein SKIP11"/>
    <property type="match status" value="1"/>
</dbReference>
<feature type="region of interest" description="Disordered" evidence="5">
    <location>
        <begin position="1035"/>
        <end position="1069"/>
    </location>
</feature>
<evidence type="ECO:0000259" key="7">
    <source>
        <dbReference type="Pfam" id="PF23247"/>
    </source>
</evidence>
<dbReference type="Pfam" id="PF01344">
    <property type="entry name" value="Kelch_1"/>
    <property type="match status" value="2"/>
</dbReference>
<dbReference type="Pfam" id="PF23247">
    <property type="entry name" value="LRR_RPS2"/>
    <property type="match status" value="1"/>
</dbReference>
<keyword evidence="4" id="KW-0611">Plant defense</keyword>
<dbReference type="InterPro" id="IPR032675">
    <property type="entry name" value="LRR_dom_sf"/>
</dbReference>
<dbReference type="SMART" id="SM00369">
    <property type="entry name" value="LRR_TYP"/>
    <property type="match status" value="2"/>
</dbReference>
<dbReference type="InterPro" id="IPR015915">
    <property type="entry name" value="Kelch-typ_b-propeller"/>
</dbReference>
<dbReference type="Proteomes" id="UP000634136">
    <property type="component" value="Unassembled WGS sequence"/>
</dbReference>
<dbReference type="PANTHER" id="PTHR46122">
    <property type="entry name" value="GALACTOSE OXIDASE/KELCH REPEAT PROTEIN-RELATED"/>
    <property type="match status" value="1"/>
</dbReference>